<evidence type="ECO:0000256" key="5">
    <source>
        <dbReference type="PROSITE-ProRule" id="PRU00339"/>
    </source>
</evidence>
<accession>A0A178MMM0</accession>
<dbReference type="STRING" id="1437059.A6A05_02020"/>
<keyword evidence="6" id="KW-1133">Transmembrane helix</keyword>
<dbReference type="EMBL" id="LWQU01000141">
    <property type="protein sequence ID" value="OAN50012.1"/>
    <property type="molecule type" value="Genomic_DNA"/>
</dbReference>
<dbReference type="InterPro" id="IPR056413">
    <property type="entry name" value="TPR_CcmH_CycH"/>
</dbReference>
<dbReference type="OrthoDB" id="9815847at2"/>
<dbReference type="Pfam" id="PF23914">
    <property type="entry name" value="TPR_CcmH_CycH"/>
    <property type="match status" value="1"/>
</dbReference>
<feature type="domain" description="Cytochrome c-type biogenesis protein H TPR" evidence="7">
    <location>
        <begin position="132"/>
        <end position="263"/>
    </location>
</feature>
<reference evidence="8 9" key="1">
    <citation type="submission" date="2016-04" db="EMBL/GenBank/DDBJ databases">
        <title>Draft genome sequence of freshwater magnetotactic bacteria Magnetospirillum marisnigri SP-1 and Magnetospirillum moscoviense BB-1.</title>
        <authorList>
            <person name="Koziaeva V."/>
            <person name="Dziuba M.V."/>
            <person name="Ivanov T.M."/>
            <person name="Kuznetsov B."/>
            <person name="Grouzdev D.S."/>
        </authorList>
    </citation>
    <scope>NUCLEOTIDE SEQUENCE [LARGE SCALE GENOMIC DNA]</scope>
    <source>
        <strain evidence="8 9">BB-1</strain>
    </source>
</reference>
<comment type="caution">
    <text evidence="8">The sequence shown here is derived from an EMBL/GenBank/DDBJ whole genome shotgun (WGS) entry which is preliminary data.</text>
</comment>
<feature type="transmembrane region" description="Helical" evidence="6">
    <location>
        <begin position="89"/>
        <end position="110"/>
    </location>
</feature>
<keyword evidence="3" id="KW-0201">Cytochrome c-type biogenesis</keyword>
<dbReference type="PROSITE" id="PS50005">
    <property type="entry name" value="TPR"/>
    <property type="match status" value="2"/>
</dbReference>
<gene>
    <name evidence="8" type="ORF">A6A05_02020</name>
</gene>
<dbReference type="PANTHER" id="PTHR47870">
    <property type="entry name" value="CYTOCHROME C-TYPE BIOGENESIS PROTEIN CCMH"/>
    <property type="match status" value="1"/>
</dbReference>
<name>A0A178MMM0_9PROT</name>
<dbReference type="Gene3D" id="1.25.40.10">
    <property type="entry name" value="Tetratricopeptide repeat domain"/>
    <property type="match status" value="1"/>
</dbReference>
<evidence type="ECO:0000313" key="8">
    <source>
        <dbReference type="EMBL" id="OAN50012.1"/>
    </source>
</evidence>
<dbReference type="InterPro" id="IPR017560">
    <property type="entry name" value="Cyt_c_biogenesis_CcmI"/>
</dbReference>
<evidence type="ECO:0000259" key="7">
    <source>
        <dbReference type="Pfam" id="PF23914"/>
    </source>
</evidence>
<dbReference type="GO" id="GO:0017004">
    <property type="term" value="P:cytochrome complex assembly"/>
    <property type="evidence" value="ECO:0007669"/>
    <property type="project" value="UniProtKB-KW"/>
</dbReference>
<proteinExistence type="predicted"/>
<sequence>MIWLVFAALVLATLAILLVPLLRPKAAGPDRAEYDLTVYKDQLAEIERELERGTLKPDQAEAARTEISRRILGAAEQRGKSVTKAGRPLGLIIGLALAVPMIGAGFYVTLGSPDLPDRPFAGRAAQVRQAQDQTEMIRGMVAQLTAKLEKNPSDGKGWNMLGRSLRVMGQADDAAEAYRKAVKLLPGDSQVRMEFAALLLDQVPQGSALPAELVGLMRQVAAIDPTNVDALYFLGIAAAQAGDKAKAKDLWRKAAALLPEGSQDRQDILKQVETLE</sequence>
<evidence type="ECO:0000256" key="6">
    <source>
        <dbReference type="SAM" id="Phobius"/>
    </source>
</evidence>
<dbReference type="InterPro" id="IPR011990">
    <property type="entry name" value="TPR-like_helical_dom_sf"/>
</dbReference>
<dbReference type="SUPFAM" id="SSF48452">
    <property type="entry name" value="TPR-like"/>
    <property type="match status" value="1"/>
</dbReference>
<evidence type="ECO:0000256" key="2">
    <source>
        <dbReference type="ARBA" id="ARBA00022737"/>
    </source>
</evidence>
<dbReference type="GO" id="GO:0030313">
    <property type="term" value="C:cell envelope"/>
    <property type="evidence" value="ECO:0007669"/>
    <property type="project" value="UniProtKB-SubCell"/>
</dbReference>
<dbReference type="Proteomes" id="UP000078543">
    <property type="component" value="Unassembled WGS sequence"/>
</dbReference>
<dbReference type="RefSeq" id="WP_068500688.1">
    <property type="nucleotide sequence ID" value="NZ_LWQU01000141.1"/>
</dbReference>
<comment type="subcellular location">
    <subcellularLocation>
        <location evidence="1">Cell envelope</location>
    </subcellularLocation>
</comment>
<dbReference type="InterPro" id="IPR051263">
    <property type="entry name" value="C-type_cytochrome_biogenesis"/>
</dbReference>
<keyword evidence="2" id="KW-0677">Repeat</keyword>
<keyword evidence="4 5" id="KW-0802">TPR repeat</keyword>
<dbReference type="NCBIfam" id="TIGR03142">
    <property type="entry name" value="cytochro_ccmI"/>
    <property type="match status" value="1"/>
</dbReference>
<evidence type="ECO:0000313" key="9">
    <source>
        <dbReference type="Proteomes" id="UP000078543"/>
    </source>
</evidence>
<keyword evidence="9" id="KW-1185">Reference proteome</keyword>
<keyword evidence="6" id="KW-0812">Transmembrane</keyword>
<protein>
    <recommendedName>
        <fullName evidence="7">Cytochrome c-type biogenesis protein H TPR domain-containing protein</fullName>
    </recommendedName>
</protein>
<keyword evidence="6" id="KW-0472">Membrane</keyword>
<evidence type="ECO:0000256" key="1">
    <source>
        <dbReference type="ARBA" id="ARBA00004196"/>
    </source>
</evidence>
<feature type="repeat" description="TPR" evidence="5">
    <location>
        <begin position="155"/>
        <end position="188"/>
    </location>
</feature>
<evidence type="ECO:0000256" key="3">
    <source>
        <dbReference type="ARBA" id="ARBA00022748"/>
    </source>
</evidence>
<dbReference type="SMART" id="SM00028">
    <property type="entry name" value="TPR"/>
    <property type="match status" value="2"/>
</dbReference>
<organism evidence="8 9">
    <name type="scientific">Magnetospirillum moscoviense</name>
    <dbReference type="NCBI Taxonomy" id="1437059"/>
    <lineage>
        <taxon>Bacteria</taxon>
        <taxon>Pseudomonadati</taxon>
        <taxon>Pseudomonadota</taxon>
        <taxon>Alphaproteobacteria</taxon>
        <taxon>Rhodospirillales</taxon>
        <taxon>Rhodospirillaceae</taxon>
        <taxon>Magnetospirillum</taxon>
    </lineage>
</organism>
<dbReference type="AlphaFoldDB" id="A0A178MMM0"/>
<dbReference type="PANTHER" id="PTHR47870:SF1">
    <property type="entry name" value="CYTOCHROME C-TYPE BIOGENESIS PROTEIN CCMH"/>
    <property type="match status" value="1"/>
</dbReference>
<evidence type="ECO:0000256" key="4">
    <source>
        <dbReference type="ARBA" id="ARBA00022803"/>
    </source>
</evidence>
<dbReference type="InterPro" id="IPR019734">
    <property type="entry name" value="TPR_rpt"/>
</dbReference>
<feature type="repeat" description="TPR" evidence="5">
    <location>
        <begin position="228"/>
        <end position="261"/>
    </location>
</feature>